<comment type="similarity">
    <text evidence="1">Belongs to the mTERF family.</text>
</comment>
<dbReference type="GO" id="GO:0006390">
    <property type="term" value="P:mitochondrial transcription"/>
    <property type="evidence" value="ECO:0007669"/>
    <property type="project" value="TreeGrafter"/>
</dbReference>
<evidence type="ECO:0000256" key="1">
    <source>
        <dbReference type="ARBA" id="ARBA00007692"/>
    </source>
</evidence>
<gene>
    <name evidence="3" type="ORF">BOKJ2_LOCUS13335</name>
</gene>
<name>A0A811LLX9_9BILA</name>
<reference evidence="3" key="1">
    <citation type="submission" date="2020-09" db="EMBL/GenBank/DDBJ databases">
        <authorList>
            <person name="Kikuchi T."/>
        </authorList>
    </citation>
    <scope>NUCLEOTIDE SEQUENCE</scope>
    <source>
        <strain evidence="3">SH1</strain>
    </source>
</reference>
<comment type="caution">
    <text evidence="3">The sequence shown here is derived from an EMBL/GenBank/DDBJ whole genome shotgun (WGS) entry which is preliminary data.</text>
</comment>
<dbReference type="GO" id="GO:0003676">
    <property type="term" value="F:nucleic acid binding"/>
    <property type="evidence" value="ECO:0007669"/>
    <property type="project" value="InterPro"/>
</dbReference>
<proteinExistence type="inferred from homology"/>
<dbReference type="EMBL" id="CAJFDH010000006">
    <property type="protein sequence ID" value="CAD5229276.1"/>
    <property type="molecule type" value="Genomic_DNA"/>
</dbReference>
<dbReference type="GO" id="GO:0061668">
    <property type="term" value="P:mitochondrial ribosome assembly"/>
    <property type="evidence" value="ECO:0007669"/>
    <property type="project" value="TreeGrafter"/>
</dbReference>
<dbReference type="PANTHER" id="PTHR13068:SF112">
    <property type="entry name" value="TRANSCRIPTION TERMINATION FACTOR 3, MITOCHONDRIAL"/>
    <property type="match status" value="1"/>
</dbReference>
<accession>A0A811LLX9</accession>
<dbReference type="GO" id="GO:0005739">
    <property type="term" value="C:mitochondrion"/>
    <property type="evidence" value="ECO:0007669"/>
    <property type="project" value="TreeGrafter"/>
</dbReference>
<evidence type="ECO:0000256" key="2">
    <source>
        <dbReference type="ARBA" id="ARBA00022946"/>
    </source>
</evidence>
<evidence type="ECO:0000313" key="3">
    <source>
        <dbReference type="EMBL" id="CAD5229276.1"/>
    </source>
</evidence>
<dbReference type="Proteomes" id="UP000783686">
    <property type="component" value="Unassembled WGS sequence"/>
</dbReference>
<sequence length="398" mass="46417">MPRAYLRFASSLASKDSELPKVASVSKEETSVSKVEDKLEKINLLGELLVGELEATNDEDKPGFFASGNVRRYDSELGESRPANRFRNIVYDEGELDNSDFTKPPSLENPHPLDVSNLPPTHATSLVAYVNHLPVLQKLVDISVDLYKVDNEPKLGRKLMYLNWEQDVLPRIKWLVQYLRVPAPEIGSYFTRNPYFLLQDTNRLQDRVNYLKSKMFTQKEIRKMVIEYRYWLNQEIDVIDGRLGWIQKQFQLSGRDLRKMIVKEPRIIQFGIGPLSRITMLMNNDFSLGAGEIKSIFINDPRCFMMDPKALEITYNYLHQVMQIENEQIVQYPMALRCSVAMLRRRYDFLRRLKKDQMNPELPNYISLQKLLHPSDKYFAETVCSTPLADYQKFLKTL</sequence>
<dbReference type="Proteomes" id="UP000614601">
    <property type="component" value="Unassembled WGS sequence"/>
</dbReference>
<dbReference type="Gene3D" id="1.25.70.10">
    <property type="entry name" value="Transcription termination factor 3, mitochondrial"/>
    <property type="match status" value="1"/>
</dbReference>
<keyword evidence="4" id="KW-1185">Reference proteome</keyword>
<keyword evidence="2" id="KW-0809">Transit peptide</keyword>
<dbReference type="InterPro" id="IPR003690">
    <property type="entry name" value="MTERF"/>
</dbReference>
<dbReference type="Pfam" id="PF02536">
    <property type="entry name" value="mTERF"/>
    <property type="match status" value="1"/>
</dbReference>
<organism evidence="3 4">
    <name type="scientific">Bursaphelenchus okinawaensis</name>
    <dbReference type="NCBI Taxonomy" id="465554"/>
    <lineage>
        <taxon>Eukaryota</taxon>
        <taxon>Metazoa</taxon>
        <taxon>Ecdysozoa</taxon>
        <taxon>Nematoda</taxon>
        <taxon>Chromadorea</taxon>
        <taxon>Rhabditida</taxon>
        <taxon>Tylenchina</taxon>
        <taxon>Tylenchomorpha</taxon>
        <taxon>Aphelenchoidea</taxon>
        <taxon>Aphelenchoididae</taxon>
        <taxon>Bursaphelenchus</taxon>
    </lineage>
</organism>
<dbReference type="AlphaFoldDB" id="A0A811LLX9"/>
<dbReference type="SMART" id="SM00733">
    <property type="entry name" value="Mterf"/>
    <property type="match status" value="4"/>
</dbReference>
<dbReference type="EMBL" id="CAJFCW020000006">
    <property type="protein sequence ID" value="CAG9126217.1"/>
    <property type="molecule type" value="Genomic_DNA"/>
</dbReference>
<dbReference type="PANTHER" id="PTHR13068">
    <property type="entry name" value="CGI-12 PROTEIN-RELATED"/>
    <property type="match status" value="1"/>
</dbReference>
<protein>
    <submittedName>
        <fullName evidence="3">Uncharacterized protein</fullName>
    </submittedName>
</protein>
<dbReference type="OrthoDB" id="637682at2759"/>
<evidence type="ECO:0000313" key="4">
    <source>
        <dbReference type="Proteomes" id="UP000614601"/>
    </source>
</evidence>
<dbReference type="InterPro" id="IPR038538">
    <property type="entry name" value="MTERF_sf"/>
</dbReference>